<keyword evidence="6 7" id="KW-0472">Membrane</keyword>
<gene>
    <name evidence="9" type="ORF">JRV97_09620</name>
</gene>
<name>A0ABY8PPR5_9BACT</name>
<keyword evidence="10" id="KW-1185">Reference proteome</keyword>
<organism evidence="9 10">
    <name type="scientific">Marinitoga aeolica</name>
    <dbReference type="NCBI Taxonomy" id="2809031"/>
    <lineage>
        <taxon>Bacteria</taxon>
        <taxon>Thermotogati</taxon>
        <taxon>Thermotogota</taxon>
        <taxon>Thermotogae</taxon>
        <taxon>Petrotogales</taxon>
        <taxon>Petrotogaceae</taxon>
        <taxon>Marinitoga</taxon>
    </lineage>
</organism>
<feature type="transmembrane region" description="Helical" evidence="7">
    <location>
        <begin position="258"/>
        <end position="278"/>
    </location>
</feature>
<comment type="similarity">
    <text evidence="7">Belongs to the binding-protein-dependent transport system permease family.</text>
</comment>
<feature type="domain" description="ABC transmembrane type-1" evidence="8">
    <location>
        <begin position="72"/>
        <end position="278"/>
    </location>
</feature>
<evidence type="ECO:0000256" key="5">
    <source>
        <dbReference type="ARBA" id="ARBA00022989"/>
    </source>
</evidence>
<evidence type="ECO:0000256" key="2">
    <source>
        <dbReference type="ARBA" id="ARBA00022448"/>
    </source>
</evidence>
<evidence type="ECO:0000313" key="9">
    <source>
        <dbReference type="EMBL" id="WGS64619.1"/>
    </source>
</evidence>
<proteinExistence type="inferred from homology"/>
<evidence type="ECO:0000256" key="3">
    <source>
        <dbReference type="ARBA" id="ARBA00022475"/>
    </source>
</evidence>
<keyword evidence="3" id="KW-1003">Cell membrane</keyword>
<dbReference type="Gene3D" id="1.10.3720.10">
    <property type="entry name" value="MetI-like"/>
    <property type="match status" value="1"/>
</dbReference>
<dbReference type="CDD" id="cd06261">
    <property type="entry name" value="TM_PBP2"/>
    <property type="match status" value="1"/>
</dbReference>
<feature type="transmembrane region" description="Helical" evidence="7">
    <location>
        <begin position="72"/>
        <end position="95"/>
    </location>
</feature>
<evidence type="ECO:0000256" key="1">
    <source>
        <dbReference type="ARBA" id="ARBA00004651"/>
    </source>
</evidence>
<evidence type="ECO:0000256" key="4">
    <source>
        <dbReference type="ARBA" id="ARBA00022692"/>
    </source>
</evidence>
<reference evidence="9 10" key="1">
    <citation type="submission" date="2021-02" db="EMBL/GenBank/DDBJ databases">
        <title>Characterization of Marinitoga sp. nov. str. BP5-C20A.</title>
        <authorList>
            <person name="Erauso G."/>
            <person name="Postec A."/>
        </authorList>
    </citation>
    <scope>NUCLEOTIDE SEQUENCE [LARGE SCALE GENOMIC DNA]</scope>
    <source>
        <strain evidence="9 10">BP5-C20A</strain>
    </source>
</reference>
<comment type="subcellular location">
    <subcellularLocation>
        <location evidence="1 7">Cell membrane</location>
        <topology evidence="1 7">Multi-pass membrane protein</topology>
    </subcellularLocation>
</comment>
<keyword evidence="2 7" id="KW-0813">Transport</keyword>
<dbReference type="EMBL" id="CP069362">
    <property type="protein sequence ID" value="WGS64619.1"/>
    <property type="molecule type" value="Genomic_DNA"/>
</dbReference>
<dbReference type="Proteomes" id="UP001232493">
    <property type="component" value="Chromosome"/>
</dbReference>
<dbReference type="RefSeq" id="WP_280998421.1">
    <property type="nucleotide sequence ID" value="NZ_CP069362.1"/>
</dbReference>
<keyword evidence="5 7" id="KW-1133">Transmembrane helix</keyword>
<dbReference type="PANTHER" id="PTHR43744:SF8">
    <property type="entry name" value="SN-GLYCEROL-3-PHOSPHATE TRANSPORT SYSTEM PERMEASE PROTEIN UGPE"/>
    <property type="match status" value="1"/>
</dbReference>
<evidence type="ECO:0000256" key="7">
    <source>
        <dbReference type="RuleBase" id="RU363032"/>
    </source>
</evidence>
<feature type="transmembrane region" description="Helical" evidence="7">
    <location>
        <begin position="141"/>
        <end position="166"/>
    </location>
</feature>
<dbReference type="SUPFAM" id="SSF161098">
    <property type="entry name" value="MetI-like"/>
    <property type="match status" value="1"/>
</dbReference>
<dbReference type="Pfam" id="PF00528">
    <property type="entry name" value="BPD_transp_1"/>
    <property type="match status" value="1"/>
</dbReference>
<dbReference type="InterPro" id="IPR000515">
    <property type="entry name" value="MetI-like"/>
</dbReference>
<evidence type="ECO:0000259" key="8">
    <source>
        <dbReference type="PROSITE" id="PS50928"/>
    </source>
</evidence>
<dbReference type="InterPro" id="IPR035906">
    <property type="entry name" value="MetI-like_sf"/>
</dbReference>
<dbReference type="PANTHER" id="PTHR43744">
    <property type="entry name" value="ABC TRANSPORTER PERMEASE PROTEIN MG189-RELATED-RELATED"/>
    <property type="match status" value="1"/>
</dbReference>
<evidence type="ECO:0000256" key="6">
    <source>
        <dbReference type="ARBA" id="ARBA00023136"/>
    </source>
</evidence>
<accession>A0ABY8PPR5</accession>
<feature type="transmembrane region" description="Helical" evidence="7">
    <location>
        <begin position="107"/>
        <end position="129"/>
    </location>
</feature>
<keyword evidence="4 7" id="KW-0812">Transmembrane</keyword>
<sequence length="294" mass="33824">MRKIKEFISKALLYFLLILIGFVFLYPIFYMISYSFMDTEDLVNPFVKWIPTKLYLENYKSALNVLNYKTSLISSIYVALIPSLLQIIFCSVTGYGLARFDFKGKKIILFLIIATFIIPSQVTMIPQFLMYKDLNLIGSLYSFILPAIFSQGLRSSIFILIFYQFFKMFPKSLEEAAKIDGANYLTIFLRIAVPSALPAYLVSFIFSFVWYWNESTLSALYFGNKIKTLTLGLQNFTATYQNIYSSSITQTGKSINEAINMAGTLLTILPLLIFYFVFQRWFVESVDRTGITGE</sequence>
<evidence type="ECO:0000313" key="10">
    <source>
        <dbReference type="Proteomes" id="UP001232493"/>
    </source>
</evidence>
<feature type="transmembrane region" description="Helical" evidence="7">
    <location>
        <begin position="12"/>
        <end position="32"/>
    </location>
</feature>
<dbReference type="PROSITE" id="PS50928">
    <property type="entry name" value="ABC_TM1"/>
    <property type="match status" value="1"/>
</dbReference>
<feature type="transmembrane region" description="Helical" evidence="7">
    <location>
        <begin position="187"/>
        <end position="212"/>
    </location>
</feature>
<protein>
    <submittedName>
        <fullName evidence="9">Carbohydrate ABC transporter permease</fullName>
    </submittedName>
</protein>